<evidence type="ECO:0000256" key="4">
    <source>
        <dbReference type="PROSITE-ProRule" id="PRU00042"/>
    </source>
</evidence>
<keyword evidence="3" id="KW-0862">Zinc</keyword>
<name>A0A0C9ZIL1_9AGAM</name>
<dbReference type="Gene3D" id="3.30.160.60">
    <property type="entry name" value="Classic Zinc Finger"/>
    <property type="match status" value="1"/>
</dbReference>
<dbReference type="SMART" id="SM00355">
    <property type="entry name" value="ZnF_C2H2"/>
    <property type="match status" value="2"/>
</dbReference>
<feature type="domain" description="C2H2-type" evidence="5">
    <location>
        <begin position="101"/>
        <end position="126"/>
    </location>
</feature>
<reference evidence="7" key="2">
    <citation type="submission" date="2015-01" db="EMBL/GenBank/DDBJ databases">
        <title>Evolutionary Origins and Diversification of the Mycorrhizal Mutualists.</title>
        <authorList>
            <consortium name="DOE Joint Genome Institute"/>
            <consortium name="Mycorrhizal Genomics Consortium"/>
            <person name="Kohler A."/>
            <person name="Kuo A."/>
            <person name="Nagy L.G."/>
            <person name="Floudas D."/>
            <person name="Copeland A."/>
            <person name="Barry K.W."/>
            <person name="Cichocki N."/>
            <person name="Veneault-Fourrey C."/>
            <person name="LaButti K."/>
            <person name="Lindquist E.A."/>
            <person name="Lipzen A."/>
            <person name="Lundell T."/>
            <person name="Morin E."/>
            <person name="Murat C."/>
            <person name="Riley R."/>
            <person name="Ohm R."/>
            <person name="Sun H."/>
            <person name="Tunlid A."/>
            <person name="Henrissat B."/>
            <person name="Grigoriev I.V."/>
            <person name="Hibbett D.S."/>
            <person name="Martin F."/>
        </authorList>
    </citation>
    <scope>NUCLEOTIDE SEQUENCE [LARGE SCALE GENOMIC DNA]</scope>
    <source>
        <strain evidence="7">441</strain>
    </source>
</reference>
<keyword evidence="1" id="KW-0479">Metal-binding</keyword>
<dbReference type="PROSITE" id="PS50157">
    <property type="entry name" value="ZINC_FINGER_C2H2_2"/>
    <property type="match status" value="1"/>
</dbReference>
<dbReference type="InterPro" id="IPR013087">
    <property type="entry name" value="Znf_C2H2_type"/>
</dbReference>
<sequence>MSAYPNAILYNQDFNDEDQATLLQYLASPPDRRPHLCGWFDGQVVCNQPLLPDEFASHLRRHGVTGDDKTKIRCCWVRCGTVMNKESVNRHVLETHLELKYMCPVCGYQFSRKDTMVNHQRNTHPT</sequence>
<dbReference type="HOGENOM" id="CLU_126337_0_0_1"/>
<dbReference type="Proteomes" id="UP000054018">
    <property type="component" value="Unassembled WGS sequence"/>
</dbReference>
<dbReference type="FunFam" id="3.30.160.60:FF:000065">
    <property type="entry name" value="B-cell CLL/lymphoma 6, member B"/>
    <property type="match status" value="1"/>
</dbReference>
<evidence type="ECO:0000313" key="7">
    <source>
        <dbReference type="Proteomes" id="UP000054018"/>
    </source>
</evidence>
<protein>
    <recommendedName>
        <fullName evidence="5">C2H2-type domain-containing protein</fullName>
    </recommendedName>
</protein>
<evidence type="ECO:0000256" key="1">
    <source>
        <dbReference type="ARBA" id="ARBA00022723"/>
    </source>
</evidence>
<dbReference type="AlphaFoldDB" id="A0A0C9ZIL1"/>
<dbReference type="OrthoDB" id="2646875at2759"/>
<proteinExistence type="predicted"/>
<accession>A0A0C9ZIL1</accession>
<keyword evidence="2 4" id="KW-0863">Zinc-finger</keyword>
<dbReference type="Pfam" id="PF00096">
    <property type="entry name" value="zf-C2H2"/>
    <property type="match status" value="1"/>
</dbReference>
<evidence type="ECO:0000256" key="2">
    <source>
        <dbReference type="ARBA" id="ARBA00022771"/>
    </source>
</evidence>
<organism evidence="6 7">
    <name type="scientific">Pisolithus microcarpus 441</name>
    <dbReference type="NCBI Taxonomy" id="765257"/>
    <lineage>
        <taxon>Eukaryota</taxon>
        <taxon>Fungi</taxon>
        <taxon>Dikarya</taxon>
        <taxon>Basidiomycota</taxon>
        <taxon>Agaricomycotina</taxon>
        <taxon>Agaricomycetes</taxon>
        <taxon>Agaricomycetidae</taxon>
        <taxon>Boletales</taxon>
        <taxon>Sclerodermatineae</taxon>
        <taxon>Pisolithaceae</taxon>
        <taxon>Pisolithus</taxon>
    </lineage>
</organism>
<dbReference type="SUPFAM" id="SSF57667">
    <property type="entry name" value="beta-beta-alpha zinc fingers"/>
    <property type="match status" value="1"/>
</dbReference>
<evidence type="ECO:0000256" key="3">
    <source>
        <dbReference type="ARBA" id="ARBA00022833"/>
    </source>
</evidence>
<dbReference type="EMBL" id="KN833690">
    <property type="protein sequence ID" value="KIK29046.1"/>
    <property type="molecule type" value="Genomic_DNA"/>
</dbReference>
<gene>
    <name evidence="6" type="ORF">PISMIDRAFT_672435</name>
</gene>
<dbReference type="PROSITE" id="PS00028">
    <property type="entry name" value="ZINC_FINGER_C2H2_1"/>
    <property type="match status" value="1"/>
</dbReference>
<dbReference type="InterPro" id="IPR036236">
    <property type="entry name" value="Znf_C2H2_sf"/>
</dbReference>
<keyword evidence="7" id="KW-1185">Reference proteome</keyword>
<dbReference type="GO" id="GO:0008270">
    <property type="term" value="F:zinc ion binding"/>
    <property type="evidence" value="ECO:0007669"/>
    <property type="project" value="UniProtKB-KW"/>
</dbReference>
<reference evidence="6 7" key="1">
    <citation type="submission" date="2014-04" db="EMBL/GenBank/DDBJ databases">
        <authorList>
            <consortium name="DOE Joint Genome Institute"/>
            <person name="Kuo A."/>
            <person name="Kohler A."/>
            <person name="Costa M.D."/>
            <person name="Nagy L.G."/>
            <person name="Floudas D."/>
            <person name="Copeland A."/>
            <person name="Barry K.W."/>
            <person name="Cichocki N."/>
            <person name="Veneault-Fourrey C."/>
            <person name="LaButti K."/>
            <person name="Lindquist E.A."/>
            <person name="Lipzen A."/>
            <person name="Lundell T."/>
            <person name="Morin E."/>
            <person name="Murat C."/>
            <person name="Sun H."/>
            <person name="Tunlid A."/>
            <person name="Henrissat B."/>
            <person name="Grigoriev I.V."/>
            <person name="Hibbett D.S."/>
            <person name="Martin F."/>
            <person name="Nordberg H.P."/>
            <person name="Cantor M.N."/>
            <person name="Hua S.X."/>
        </authorList>
    </citation>
    <scope>NUCLEOTIDE SEQUENCE [LARGE SCALE GENOMIC DNA]</scope>
    <source>
        <strain evidence="6 7">441</strain>
    </source>
</reference>
<evidence type="ECO:0000313" key="6">
    <source>
        <dbReference type="EMBL" id="KIK29046.1"/>
    </source>
</evidence>
<evidence type="ECO:0000259" key="5">
    <source>
        <dbReference type="PROSITE" id="PS50157"/>
    </source>
</evidence>